<dbReference type="Proteomes" id="UP001321473">
    <property type="component" value="Unassembled WGS sequence"/>
</dbReference>
<evidence type="ECO:0000313" key="4">
    <source>
        <dbReference type="EMBL" id="KAK8788989.1"/>
    </source>
</evidence>
<name>A0AAQ4FNV2_AMBAM</name>
<evidence type="ECO:0000313" key="5">
    <source>
        <dbReference type="Proteomes" id="UP001321473"/>
    </source>
</evidence>
<feature type="transmembrane region" description="Helical" evidence="1">
    <location>
        <begin position="549"/>
        <end position="570"/>
    </location>
</feature>
<feature type="transmembrane region" description="Helical" evidence="1">
    <location>
        <begin position="582"/>
        <end position="601"/>
    </location>
</feature>
<comment type="caution">
    <text evidence="4">The sequence shown here is derived from an EMBL/GenBank/DDBJ whole genome shotgun (WGS) entry which is preliminary data.</text>
</comment>
<accession>A0AAQ4FNV2</accession>
<evidence type="ECO:0000256" key="2">
    <source>
        <dbReference type="SAM" id="SignalP"/>
    </source>
</evidence>
<keyword evidence="1" id="KW-0472">Membrane</keyword>
<dbReference type="PANTHER" id="PTHR11161">
    <property type="entry name" value="O-ACYLTRANSFERASE"/>
    <property type="match status" value="1"/>
</dbReference>
<dbReference type="InterPro" id="IPR002656">
    <property type="entry name" value="Acyl_transf_3_dom"/>
</dbReference>
<proteinExistence type="predicted"/>
<protein>
    <recommendedName>
        <fullName evidence="3">Nose resistant-to-fluoxetine protein N-terminal domain-containing protein</fullName>
    </recommendedName>
</protein>
<keyword evidence="5" id="KW-1185">Reference proteome</keyword>
<evidence type="ECO:0000256" key="1">
    <source>
        <dbReference type="SAM" id="Phobius"/>
    </source>
</evidence>
<keyword evidence="1" id="KW-0812">Transmembrane</keyword>
<evidence type="ECO:0000259" key="3">
    <source>
        <dbReference type="SMART" id="SM00703"/>
    </source>
</evidence>
<dbReference type="Pfam" id="PF20146">
    <property type="entry name" value="NRF"/>
    <property type="match status" value="1"/>
</dbReference>
<dbReference type="Pfam" id="PF01757">
    <property type="entry name" value="Acyl_transf_3"/>
    <property type="match status" value="1"/>
</dbReference>
<feature type="transmembrane region" description="Helical" evidence="1">
    <location>
        <begin position="336"/>
        <end position="355"/>
    </location>
</feature>
<feature type="signal peptide" evidence="2">
    <location>
        <begin position="1"/>
        <end position="30"/>
    </location>
</feature>
<dbReference type="EMBL" id="JARKHS020000277">
    <property type="protein sequence ID" value="KAK8788989.1"/>
    <property type="molecule type" value="Genomic_DNA"/>
</dbReference>
<dbReference type="InterPro" id="IPR006621">
    <property type="entry name" value="Nose-resist-to-fluoxetine_N"/>
</dbReference>
<keyword evidence="1" id="KW-1133">Transmembrane helix</keyword>
<organism evidence="4 5">
    <name type="scientific">Amblyomma americanum</name>
    <name type="common">Lone star tick</name>
    <dbReference type="NCBI Taxonomy" id="6943"/>
    <lineage>
        <taxon>Eukaryota</taxon>
        <taxon>Metazoa</taxon>
        <taxon>Ecdysozoa</taxon>
        <taxon>Arthropoda</taxon>
        <taxon>Chelicerata</taxon>
        <taxon>Arachnida</taxon>
        <taxon>Acari</taxon>
        <taxon>Parasitiformes</taxon>
        <taxon>Ixodida</taxon>
        <taxon>Ixodoidea</taxon>
        <taxon>Ixodidae</taxon>
        <taxon>Amblyomminae</taxon>
        <taxon>Amblyomma</taxon>
    </lineage>
</organism>
<feature type="transmembrane region" description="Helical" evidence="1">
    <location>
        <begin position="414"/>
        <end position="436"/>
    </location>
</feature>
<reference evidence="4 5" key="1">
    <citation type="journal article" date="2023" name="Arcadia Sci">
        <title>De novo assembly of a long-read Amblyomma americanum tick genome.</title>
        <authorList>
            <person name="Chou S."/>
            <person name="Poskanzer K.E."/>
            <person name="Rollins M."/>
            <person name="Thuy-Boun P.S."/>
        </authorList>
    </citation>
    <scope>NUCLEOTIDE SEQUENCE [LARGE SCALE GENOMIC DNA]</scope>
    <source>
        <strain evidence="4">F_SG_1</strain>
        <tissue evidence="4">Salivary glands</tissue>
    </source>
</reference>
<dbReference type="GO" id="GO:0016747">
    <property type="term" value="F:acyltransferase activity, transferring groups other than amino-acyl groups"/>
    <property type="evidence" value="ECO:0007669"/>
    <property type="project" value="InterPro"/>
</dbReference>
<feature type="transmembrane region" description="Helical" evidence="1">
    <location>
        <begin position="477"/>
        <end position="496"/>
    </location>
</feature>
<sequence>MGISRQSCGCRFSVIVIAAMLALCGHMARAANIDTDVPAAEEIGRAVTAGADVGSGTEAWVSTTPSTTTTTTTRAPNMMDRARKLIAEAMRSAEGSPLMRRLMRTEISPDCTIGMLRFMRDVRNLEPWAVRLIDASGKYPTGLFQGTISDIGAYDECVETVVHDQFGHVQVSGQYCNMYVKLVNDTSLFDHMLPAFLMTNKRTTELFQLLDDERVRGLRVGICTMSDCSRDDIQAIASTLGEGIAKITVSDCVTGEAQQITTFQIVLIALVGVNVLLVILSTTFDHYAKKKNIKRNNLVKILCAFSVPRNTNILLYVSRNTQSEAYNYRFLHGLRFFSLFWIVLGHTSMAFDPIISRFANVLEATGSWFFCTFSTAFLSVDTFFFLSGFLLAFNVIKVDLSAWIIIAVALTRRVIRVMIPMGYVILAFFLAPLFFYGPNSKMLFDSYYEEVHQRWWQLLLQVRNFYSSSDMECFAHLWYLSTDFQLFVVCIFVLALLRKRQTLMMWTFLALSLFCCAFSAWQMQTGKYLPVIPSVVGDLTTMADTFNEVYMTPTFHGASYFLGCVTVLLLQKYKKAEMSRAMEIVLWCASAACALTCILARRRWNAGMVNPGAWEDVAFAFFDRLLWSGFLCWLVIACARGRGGFIGTFLSWGAFVPLSRLSFGVYLVHLPYFVVMCFVSRERIYYSMLGVISTTFSIFVWSCLMSFVLFIMCECPTGVIEKTFLAFNGLEKTVHGRRLSKHAAGAAGVGLPYTNGRKPHPIVPTVVVGEPSCSPQPANGCVPHEANHQSCRL</sequence>
<keyword evidence="2" id="KW-0732">Signal</keyword>
<gene>
    <name evidence="4" type="ORF">V5799_021236</name>
</gene>
<feature type="transmembrane region" description="Helical" evidence="1">
    <location>
        <begin position="367"/>
        <end position="393"/>
    </location>
</feature>
<feature type="transmembrane region" description="Helical" evidence="1">
    <location>
        <begin position="617"/>
        <end position="637"/>
    </location>
</feature>
<dbReference type="PANTHER" id="PTHR11161:SF0">
    <property type="entry name" value="O-ACYLTRANSFERASE LIKE PROTEIN"/>
    <property type="match status" value="1"/>
</dbReference>
<feature type="domain" description="Nose resistant-to-fluoxetine protein N-terminal" evidence="3">
    <location>
        <begin position="108"/>
        <end position="254"/>
    </location>
</feature>
<feature type="chain" id="PRO_5042970121" description="Nose resistant-to-fluoxetine protein N-terminal domain-containing protein" evidence="2">
    <location>
        <begin position="31"/>
        <end position="793"/>
    </location>
</feature>
<feature type="transmembrane region" description="Helical" evidence="1">
    <location>
        <begin position="684"/>
        <end position="712"/>
    </location>
</feature>
<feature type="transmembrane region" description="Helical" evidence="1">
    <location>
        <begin position="263"/>
        <end position="284"/>
    </location>
</feature>
<dbReference type="InterPro" id="IPR052728">
    <property type="entry name" value="O2_lipid_transport_reg"/>
</dbReference>
<dbReference type="AlphaFoldDB" id="A0AAQ4FNV2"/>
<feature type="transmembrane region" description="Helical" evidence="1">
    <location>
        <begin position="503"/>
        <end position="521"/>
    </location>
</feature>
<dbReference type="SMART" id="SM00703">
    <property type="entry name" value="NRF"/>
    <property type="match status" value="1"/>
</dbReference>
<feature type="transmembrane region" description="Helical" evidence="1">
    <location>
        <begin position="649"/>
        <end position="672"/>
    </location>
</feature>